<reference evidence="15" key="1">
    <citation type="thesis" date="2020" institute="ProQuest LLC" country="789 East Eisenhower Parkway, Ann Arbor, MI, USA">
        <title>Comparative Genomics and Chromosome Evolution.</title>
        <authorList>
            <person name="Mudd A.B."/>
        </authorList>
    </citation>
    <scope>NUCLEOTIDE SEQUENCE</scope>
    <source>
        <strain evidence="15">237g6f4</strain>
        <tissue evidence="15">Blood</tissue>
    </source>
</reference>
<name>A0AAV7AS11_ENGPU</name>
<dbReference type="GO" id="GO:0046920">
    <property type="term" value="F:alpha-(1-&gt;3)-fucosyltransferase activity"/>
    <property type="evidence" value="ECO:0007669"/>
    <property type="project" value="TreeGrafter"/>
</dbReference>
<dbReference type="AlphaFoldDB" id="A0AAV7AS11"/>
<evidence type="ECO:0000256" key="7">
    <source>
        <dbReference type="ARBA" id="ARBA00022968"/>
    </source>
</evidence>
<protein>
    <recommendedName>
        <fullName evidence="12">Fucosyltransferase</fullName>
        <ecNumber evidence="12">2.4.1.-</ecNumber>
    </recommendedName>
</protein>
<dbReference type="InterPro" id="IPR055270">
    <property type="entry name" value="Glyco_tran_10_C"/>
</dbReference>
<gene>
    <name evidence="15" type="ORF">GDO81_016427</name>
</gene>
<keyword evidence="12" id="KW-0333">Golgi apparatus</keyword>
<dbReference type="SUPFAM" id="SSF53756">
    <property type="entry name" value="UDP-Glycosyltransferase/glycogen phosphorylase"/>
    <property type="match status" value="1"/>
</dbReference>
<evidence type="ECO:0000256" key="11">
    <source>
        <dbReference type="ARBA" id="ARBA00036481"/>
    </source>
</evidence>
<evidence type="ECO:0000256" key="1">
    <source>
        <dbReference type="ARBA" id="ARBA00004167"/>
    </source>
</evidence>
<dbReference type="GO" id="GO:0032580">
    <property type="term" value="C:Golgi cisterna membrane"/>
    <property type="evidence" value="ECO:0007669"/>
    <property type="project" value="UniProtKB-SubCell"/>
</dbReference>
<dbReference type="InterPro" id="IPR001503">
    <property type="entry name" value="Glyco_trans_10"/>
</dbReference>
<dbReference type="EC" id="2.4.1.-" evidence="12"/>
<evidence type="ECO:0000256" key="9">
    <source>
        <dbReference type="ARBA" id="ARBA00023136"/>
    </source>
</evidence>
<evidence type="ECO:0000313" key="16">
    <source>
        <dbReference type="Proteomes" id="UP000824782"/>
    </source>
</evidence>
<comment type="catalytic activity">
    <reaction evidence="11">
        <text>an N-acetyl-alpha-neuraminyl-(2-&gt;3)-beta-D-galactosyl-(1-&gt;4)-N-acetyl-beta-D-glucosaminyl derivative + GDP-beta-L-fucose = an alpha-Neu5Ac-(2-&gt;3)-beta-D-Gal-(1-&gt;4)-[alpha-L-Fuc-(1-&gt;3)]-beta-D-GlcNAc derivative + GDP + H(+)</text>
        <dbReference type="Rhea" id="RHEA:56076"/>
        <dbReference type="ChEBI" id="CHEBI:15378"/>
        <dbReference type="ChEBI" id="CHEBI:57273"/>
        <dbReference type="ChEBI" id="CHEBI:58189"/>
        <dbReference type="ChEBI" id="CHEBI:136545"/>
        <dbReference type="ChEBI" id="CHEBI:139509"/>
    </reaction>
    <physiologicalReaction direction="left-to-right" evidence="11">
        <dbReference type="Rhea" id="RHEA:56077"/>
    </physiologicalReaction>
</comment>
<keyword evidence="8" id="KW-1133">Transmembrane helix</keyword>
<evidence type="ECO:0000256" key="12">
    <source>
        <dbReference type="RuleBase" id="RU003832"/>
    </source>
</evidence>
<dbReference type="Pfam" id="PF00852">
    <property type="entry name" value="Glyco_transf_10"/>
    <property type="match status" value="1"/>
</dbReference>
<dbReference type="PANTHER" id="PTHR11929:SF243">
    <property type="entry name" value="FUCOSYLTRANSFERASE"/>
    <property type="match status" value="1"/>
</dbReference>
<evidence type="ECO:0000256" key="10">
    <source>
        <dbReference type="ARBA" id="ARBA00023180"/>
    </source>
</evidence>
<keyword evidence="16" id="KW-1185">Reference proteome</keyword>
<sequence length="349" mass="41594">MKKRLYKQLLTSALPILLVFFIILLILKNFSSQTQECPSLVQSNPSKELLDEDQLLILVWTWPFNEIFPLDTCQSVYGISGCNLTVDRKLQNQADAVIIHHYDIMTNLDLPKGARPRYQRWVWFNMEPPIITKNLRILDNNINLTMTYREDSDIFLPYGFLRPMKKTQIFKIPYKSKLVSWVVSRWYPDNKRTIYYDELKKHIDIDVFGKDHQQLSWDNFSSTITQYKFYLAFENSDHKDYITEKLWGNSFILGVVPVVLGAPRKNYERFIPPDSFIHVDDFPSPKDLALFLLELDKDKARYEQYFNWRLNYIPVREMGWDKFYCMACRELQENKGYKIVPSVEKWFLS</sequence>
<feature type="domain" description="Fucosyltransferase C-terminal" evidence="13">
    <location>
        <begin position="173"/>
        <end position="346"/>
    </location>
</feature>
<comment type="pathway">
    <text evidence="2">Protein modification; protein glycosylation.</text>
</comment>
<comment type="similarity">
    <text evidence="3 12">Belongs to the glycosyltransferase 10 family.</text>
</comment>
<dbReference type="InterPro" id="IPR031481">
    <property type="entry name" value="Glyco_tran_10_N"/>
</dbReference>
<comment type="subcellular location">
    <subcellularLocation>
        <location evidence="12">Golgi apparatus</location>
        <location evidence="12">Golgi stack membrane</location>
        <topology evidence="12">Single-pass type II membrane protein</topology>
    </subcellularLocation>
    <subcellularLocation>
        <location evidence="1">Membrane</location>
        <topology evidence="1">Single-pass membrane protein</topology>
    </subcellularLocation>
</comment>
<dbReference type="InterPro" id="IPR038577">
    <property type="entry name" value="GT10-like_C_sf"/>
</dbReference>
<comment type="caution">
    <text evidence="15">The sequence shown here is derived from an EMBL/GenBank/DDBJ whole genome shotgun (WGS) entry which is preliminary data.</text>
</comment>
<keyword evidence="4 12" id="KW-0328">Glycosyltransferase</keyword>
<keyword evidence="10" id="KW-0325">Glycoprotein</keyword>
<organism evidence="15 16">
    <name type="scientific">Engystomops pustulosus</name>
    <name type="common">Tungara frog</name>
    <name type="synonym">Physalaemus pustulosus</name>
    <dbReference type="NCBI Taxonomy" id="76066"/>
    <lineage>
        <taxon>Eukaryota</taxon>
        <taxon>Metazoa</taxon>
        <taxon>Chordata</taxon>
        <taxon>Craniata</taxon>
        <taxon>Vertebrata</taxon>
        <taxon>Euteleostomi</taxon>
        <taxon>Amphibia</taxon>
        <taxon>Batrachia</taxon>
        <taxon>Anura</taxon>
        <taxon>Neobatrachia</taxon>
        <taxon>Hyloidea</taxon>
        <taxon>Leptodactylidae</taxon>
        <taxon>Leiuperinae</taxon>
        <taxon>Engystomops</taxon>
    </lineage>
</organism>
<evidence type="ECO:0000259" key="13">
    <source>
        <dbReference type="Pfam" id="PF00852"/>
    </source>
</evidence>
<evidence type="ECO:0000313" key="15">
    <source>
        <dbReference type="EMBL" id="KAG8564354.1"/>
    </source>
</evidence>
<dbReference type="FunFam" id="3.40.50.11660:FF:000001">
    <property type="entry name" value="alpha-(1,3)-fucosyltransferase 9"/>
    <property type="match status" value="1"/>
</dbReference>
<evidence type="ECO:0000256" key="6">
    <source>
        <dbReference type="ARBA" id="ARBA00022692"/>
    </source>
</evidence>
<evidence type="ECO:0000256" key="4">
    <source>
        <dbReference type="ARBA" id="ARBA00022676"/>
    </source>
</evidence>
<keyword evidence="7" id="KW-0735">Signal-anchor</keyword>
<keyword evidence="9" id="KW-0472">Membrane</keyword>
<dbReference type="EMBL" id="WNYA01000007">
    <property type="protein sequence ID" value="KAG8564354.1"/>
    <property type="molecule type" value="Genomic_DNA"/>
</dbReference>
<proteinExistence type="inferred from homology"/>
<dbReference type="Pfam" id="PF17039">
    <property type="entry name" value="Glyco_tran_10_N"/>
    <property type="match status" value="1"/>
</dbReference>
<dbReference type="Gene3D" id="3.40.50.11660">
    <property type="entry name" value="Glycosyl transferase family 10, C-terminal domain"/>
    <property type="match status" value="1"/>
</dbReference>
<keyword evidence="6 12" id="KW-0812">Transmembrane</keyword>
<evidence type="ECO:0000259" key="14">
    <source>
        <dbReference type="Pfam" id="PF17039"/>
    </source>
</evidence>
<accession>A0AAV7AS11</accession>
<evidence type="ECO:0000256" key="2">
    <source>
        <dbReference type="ARBA" id="ARBA00004922"/>
    </source>
</evidence>
<feature type="domain" description="Fucosyltransferase N-terminal" evidence="14">
    <location>
        <begin position="53"/>
        <end position="159"/>
    </location>
</feature>
<evidence type="ECO:0000256" key="8">
    <source>
        <dbReference type="ARBA" id="ARBA00022989"/>
    </source>
</evidence>
<keyword evidence="5 12" id="KW-0808">Transferase</keyword>
<evidence type="ECO:0000256" key="3">
    <source>
        <dbReference type="ARBA" id="ARBA00008919"/>
    </source>
</evidence>
<dbReference type="Proteomes" id="UP000824782">
    <property type="component" value="Unassembled WGS sequence"/>
</dbReference>
<dbReference type="PANTHER" id="PTHR11929">
    <property type="entry name" value="ALPHA- 1,3 -FUCOSYLTRANSFERASE"/>
    <property type="match status" value="1"/>
</dbReference>
<evidence type="ECO:0000256" key="5">
    <source>
        <dbReference type="ARBA" id="ARBA00022679"/>
    </source>
</evidence>